<reference evidence="10 11" key="1">
    <citation type="submission" date="2020-07" db="EMBL/GenBank/DDBJ databases">
        <title>Sequencing the genomes of 1000 actinobacteria strains.</title>
        <authorList>
            <person name="Klenk H.-P."/>
        </authorList>
    </citation>
    <scope>NUCLEOTIDE SEQUENCE [LARGE SCALE GENOMIC DNA]</scope>
    <source>
        <strain evidence="10 11">DSM 24482</strain>
    </source>
</reference>
<dbReference type="SUPFAM" id="SSF81345">
    <property type="entry name" value="ABC transporter involved in vitamin B12 uptake, BtuC"/>
    <property type="match status" value="1"/>
</dbReference>
<dbReference type="GO" id="GO:0005886">
    <property type="term" value="C:plasma membrane"/>
    <property type="evidence" value="ECO:0007669"/>
    <property type="project" value="UniProtKB-SubCell"/>
</dbReference>
<keyword evidence="5 8" id="KW-0812">Transmembrane</keyword>
<evidence type="ECO:0000256" key="7">
    <source>
        <dbReference type="ARBA" id="ARBA00023136"/>
    </source>
</evidence>
<evidence type="ECO:0000313" key="11">
    <source>
        <dbReference type="Proteomes" id="UP000577956"/>
    </source>
</evidence>
<evidence type="ECO:0000313" key="9">
    <source>
        <dbReference type="EMBL" id="GIG32741.1"/>
    </source>
</evidence>
<accession>A0A7Y9FFT3</accession>
<evidence type="ECO:0000256" key="6">
    <source>
        <dbReference type="ARBA" id="ARBA00022989"/>
    </source>
</evidence>
<feature type="transmembrane region" description="Helical" evidence="8">
    <location>
        <begin position="145"/>
        <end position="166"/>
    </location>
</feature>
<dbReference type="PANTHER" id="PTHR30472">
    <property type="entry name" value="FERRIC ENTEROBACTIN TRANSPORT SYSTEM PERMEASE PROTEIN"/>
    <property type="match status" value="1"/>
</dbReference>
<dbReference type="Gene3D" id="1.10.3470.10">
    <property type="entry name" value="ABC transporter involved in vitamin B12 uptake, BtuC"/>
    <property type="match status" value="1"/>
</dbReference>
<dbReference type="InterPro" id="IPR000522">
    <property type="entry name" value="ABC_transptr_permease_BtuC"/>
</dbReference>
<dbReference type="EMBL" id="JACCBK010000001">
    <property type="protein sequence ID" value="NYD86368.1"/>
    <property type="molecule type" value="Genomic_DNA"/>
</dbReference>
<feature type="transmembrane region" description="Helical" evidence="8">
    <location>
        <begin position="35"/>
        <end position="54"/>
    </location>
</feature>
<evidence type="ECO:0000256" key="2">
    <source>
        <dbReference type="ARBA" id="ARBA00007935"/>
    </source>
</evidence>
<evidence type="ECO:0000256" key="4">
    <source>
        <dbReference type="ARBA" id="ARBA00022475"/>
    </source>
</evidence>
<keyword evidence="3" id="KW-0813">Transport</keyword>
<feature type="transmembrane region" description="Helical" evidence="8">
    <location>
        <begin position="90"/>
        <end position="108"/>
    </location>
</feature>
<feature type="transmembrane region" description="Helical" evidence="8">
    <location>
        <begin position="178"/>
        <end position="199"/>
    </location>
</feature>
<keyword evidence="4" id="KW-1003">Cell membrane</keyword>
<keyword evidence="7 8" id="KW-0472">Membrane</keyword>
<evidence type="ECO:0000313" key="12">
    <source>
        <dbReference type="Proteomes" id="UP000618382"/>
    </source>
</evidence>
<evidence type="ECO:0000256" key="1">
    <source>
        <dbReference type="ARBA" id="ARBA00004651"/>
    </source>
</evidence>
<dbReference type="GO" id="GO:0022857">
    <property type="term" value="F:transmembrane transporter activity"/>
    <property type="evidence" value="ECO:0007669"/>
    <property type="project" value="InterPro"/>
</dbReference>
<feature type="transmembrane region" description="Helical" evidence="8">
    <location>
        <begin position="120"/>
        <end position="139"/>
    </location>
</feature>
<dbReference type="InterPro" id="IPR037294">
    <property type="entry name" value="ABC_BtuC-like"/>
</dbReference>
<sequence>MSGGARPAAAHGRLPLPGLVLRAGPWSVRWHPRTWAVCAALVAVAVVLAVVAMGDGTIALTPVQVLGALTGAAEDRTVERVVLGIRLPRLVTGLGVGAALAVAGALFQSLSRNALGSPDLIGLTTGAATGAVLQIVLGGGTSGPLAVGAAAVLGGTLTAVVVQVLARTGRSGGGYRMVLVGIGVGAFLQAVSSVLLTRAELDQALEAEIWLQGSLAGRSWQQAVPVLVVLAVVLPLLPAVRRDADVLEMGDETAAQLGVVAARARRTQVVLGVALTAVATAAAGPIAFVALAAPQLVRRLTGATGAHLGASACLGAALLLAADLVSRHLPFAWSVPVGLATALLGGLYLVWLLTRKDPR</sequence>
<dbReference type="GO" id="GO:0033214">
    <property type="term" value="P:siderophore-iron import into cell"/>
    <property type="evidence" value="ECO:0007669"/>
    <property type="project" value="TreeGrafter"/>
</dbReference>
<gene>
    <name evidence="9" type="primary">fepG</name>
    <name evidence="10" type="ORF">BKA21_001917</name>
    <name evidence="9" type="ORF">Col01nite_19000</name>
</gene>
<comment type="similarity">
    <text evidence="2">Belongs to the binding-protein-dependent transport system permease family. FecCD subfamily.</text>
</comment>
<dbReference type="RefSeq" id="WP_239072874.1">
    <property type="nucleotide sequence ID" value="NZ_BAABFI010000001.1"/>
</dbReference>
<feature type="transmembrane region" description="Helical" evidence="8">
    <location>
        <begin position="269"/>
        <end position="293"/>
    </location>
</feature>
<feature type="transmembrane region" description="Helical" evidence="8">
    <location>
        <begin position="219"/>
        <end position="240"/>
    </location>
</feature>
<dbReference type="Proteomes" id="UP000577956">
    <property type="component" value="Unassembled WGS sequence"/>
</dbReference>
<proteinExistence type="inferred from homology"/>
<organism evidence="10 11">
    <name type="scientific">Cellulomonas oligotrophica</name>
    <dbReference type="NCBI Taxonomy" id="931536"/>
    <lineage>
        <taxon>Bacteria</taxon>
        <taxon>Bacillati</taxon>
        <taxon>Actinomycetota</taxon>
        <taxon>Actinomycetes</taxon>
        <taxon>Micrococcales</taxon>
        <taxon>Cellulomonadaceae</taxon>
        <taxon>Cellulomonas</taxon>
    </lineage>
</organism>
<dbReference type="Proteomes" id="UP000618382">
    <property type="component" value="Unassembled WGS sequence"/>
</dbReference>
<dbReference type="Pfam" id="PF01032">
    <property type="entry name" value="FecCD"/>
    <property type="match status" value="1"/>
</dbReference>
<name>A0A7Y9FFT3_9CELL</name>
<dbReference type="EMBL" id="BONN01000004">
    <property type="protein sequence ID" value="GIG32741.1"/>
    <property type="molecule type" value="Genomic_DNA"/>
</dbReference>
<evidence type="ECO:0000256" key="5">
    <source>
        <dbReference type="ARBA" id="ARBA00022692"/>
    </source>
</evidence>
<keyword evidence="6 8" id="KW-1133">Transmembrane helix</keyword>
<dbReference type="PANTHER" id="PTHR30472:SF24">
    <property type="entry name" value="FERRIC ENTEROBACTIN TRANSPORT SYSTEM PERMEASE PROTEIN FEPG"/>
    <property type="match status" value="1"/>
</dbReference>
<evidence type="ECO:0000313" key="10">
    <source>
        <dbReference type="EMBL" id="NYD86368.1"/>
    </source>
</evidence>
<comment type="caution">
    <text evidence="10">The sequence shown here is derived from an EMBL/GenBank/DDBJ whole genome shotgun (WGS) entry which is preliminary data.</text>
</comment>
<comment type="subcellular location">
    <subcellularLocation>
        <location evidence="1">Cell membrane</location>
        <topology evidence="1">Multi-pass membrane protein</topology>
    </subcellularLocation>
</comment>
<evidence type="ECO:0000256" key="8">
    <source>
        <dbReference type="SAM" id="Phobius"/>
    </source>
</evidence>
<evidence type="ECO:0000256" key="3">
    <source>
        <dbReference type="ARBA" id="ARBA00022448"/>
    </source>
</evidence>
<reference evidence="9 12" key="2">
    <citation type="submission" date="2021-01" db="EMBL/GenBank/DDBJ databases">
        <title>Whole genome shotgun sequence of Cellulomonas oligotrophica NBRC 109435.</title>
        <authorList>
            <person name="Komaki H."/>
            <person name="Tamura T."/>
        </authorList>
    </citation>
    <scope>NUCLEOTIDE SEQUENCE [LARGE SCALE GENOMIC DNA]</scope>
    <source>
        <strain evidence="9 12">NBRC 109435</strain>
    </source>
</reference>
<protein>
    <submittedName>
        <fullName evidence="9">Ferric enterobactin transporter FepG</fullName>
    </submittedName>
    <submittedName>
        <fullName evidence="10">Iron complex transport system permease protein</fullName>
    </submittedName>
</protein>
<keyword evidence="12" id="KW-1185">Reference proteome</keyword>
<dbReference type="AlphaFoldDB" id="A0A7Y9FFT3"/>
<feature type="transmembrane region" description="Helical" evidence="8">
    <location>
        <begin position="331"/>
        <end position="353"/>
    </location>
</feature>